<dbReference type="InterPro" id="IPR038765">
    <property type="entry name" value="Papain-like_cys_pep_sf"/>
</dbReference>
<dbReference type="PANTHER" id="PTHR12419:SF7">
    <property type="entry name" value="OTU DOMAIN-CONTAINING PROTEIN 3"/>
    <property type="match status" value="1"/>
</dbReference>
<gene>
    <name evidence="2" type="ORF">MCOR_24000</name>
</gene>
<feature type="domain" description="OTU" evidence="1">
    <location>
        <begin position="66"/>
        <end position="171"/>
    </location>
</feature>
<proteinExistence type="predicted"/>
<dbReference type="InterPro" id="IPR050704">
    <property type="entry name" value="Peptidase_C85-like"/>
</dbReference>
<dbReference type="CDD" id="cd22755">
    <property type="entry name" value="OTU_CeDUB-like"/>
    <property type="match status" value="1"/>
</dbReference>
<dbReference type="EMBL" id="CACVKT020004263">
    <property type="protein sequence ID" value="CAC5388755.1"/>
    <property type="molecule type" value="Genomic_DNA"/>
</dbReference>
<accession>A0A6J8BXI9</accession>
<organism evidence="2 3">
    <name type="scientific">Mytilus coruscus</name>
    <name type="common">Sea mussel</name>
    <dbReference type="NCBI Taxonomy" id="42192"/>
    <lineage>
        <taxon>Eukaryota</taxon>
        <taxon>Metazoa</taxon>
        <taxon>Spiralia</taxon>
        <taxon>Lophotrochozoa</taxon>
        <taxon>Mollusca</taxon>
        <taxon>Bivalvia</taxon>
        <taxon>Autobranchia</taxon>
        <taxon>Pteriomorphia</taxon>
        <taxon>Mytilida</taxon>
        <taxon>Mytiloidea</taxon>
        <taxon>Mytilidae</taxon>
        <taxon>Mytilinae</taxon>
        <taxon>Mytilus</taxon>
    </lineage>
</organism>
<sequence length="244" mass="28909">MARTKRTQDKKLKQQFREKMSSSYVYFPVNTVWKERVQLLLNLKRTKTQNINQTTDVLSLQLSRPATYQTITGDGNCFFAALSYIICGHQTFHDIIRHKICNHFIQNQNDLKCYLPPEYKGNANTYLLKTGMRENGTWATEVEIFTASHLLQTDIYTYTKSGVHWNFSSSLQTYLCDQLKKGTQKMREVEDKEKARKKCTTNQQNMENKKIKAIRNKLHKQKKNRNERLRYSIDKVYMENKKEE</sequence>
<name>A0A6J8BXI9_MYTCO</name>
<dbReference type="Gene3D" id="3.90.70.80">
    <property type="match status" value="1"/>
</dbReference>
<dbReference type="Proteomes" id="UP000507470">
    <property type="component" value="Unassembled WGS sequence"/>
</dbReference>
<dbReference type="AlphaFoldDB" id="A0A6J8BXI9"/>
<dbReference type="InterPro" id="IPR003323">
    <property type="entry name" value="OTU_dom"/>
</dbReference>
<dbReference type="PROSITE" id="PS50802">
    <property type="entry name" value="OTU"/>
    <property type="match status" value="1"/>
</dbReference>
<dbReference type="PANTHER" id="PTHR12419">
    <property type="entry name" value="OTU DOMAIN CONTAINING PROTEIN"/>
    <property type="match status" value="1"/>
</dbReference>
<evidence type="ECO:0000313" key="3">
    <source>
        <dbReference type="Proteomes" id="UP000507470"/>
    </source>
</evidence>
<dbReference type="Pfam" id="PF02338">
    <property type="entry name" value="OTU"/>
    <property type="match status" value="1"/>
</dbReference>
<dbReference type="OrthoDB" id="409956at2759"/>
<evidence type="ECO:0000259" key="1">
    <source>
        <dbReference type="PROSITE" id="PS50802"/>
    </source>
</evidence>
<protein>
    <recommendedName>
        <fullName evidence="1">OTU domain-containing protein</fullName>
    </recommendedName>
</protein>
<keyword evidence="3" id="KW-1185">Reference proteome</keyword>
<dbReference type="SUPFAM" id="SSF54001">
    <property type="entry name" value="Cysteine proteinases"/>
    <property type="match status" value="1"/>
</dbReference>
<evidence type="ECO:0000313" key="2">
    <source>
        <dbReference type="EMBL" id="CAC5388755.1"/>
    </source>
</evidence>
<dbReference type="GO" id="GO:0016579">
    <property type="term" value="P:protein deubiquitination"/>
    <property type="evidence" value="ECO:0007669"/>
    <property type="project" value="TreeGrafter"/>
</dbReference>
<reference evidence="2 3" key="1">
    <citation type="submission" date="2020-06" db="EMBL/GenBank/DDBJ databases">
        <authorList>
            <person name="Li R."/>
            <person name="Bekaert M."/>
        </authorList>
    </citation>
    <scope>NUCLEOTIDE SEQUENCE [LARGE SCALE GENOMIC DNA]</scope>
    <source>
        <strain evidence="3">wild</strain>
    </source>
</reference>
<dbReference type="GO" id="GO:0004843">
    <property type="term" value="F:cysteine-type deubiquitinase activity"/>
    <property type="evidence" value="ECO:0007669"/>
    <property type="project" value="TreeGrafter"/>
</dbReference>